<keyword evidence="1" id="KW-0732">Signal</keyword>
<dbReference type="InterPro" id="IPR008557">
    <property type="entry name" value="PhoX"/>
</dbReference>
<reference evidence="2 3" key="1">
    <citation type="journal article" date="2019" name="Int. J. Syst. Evol. Microbiol.">
        <title>The Global Catalogue of Microorganisms (GCM) 10K type strain sequencing project: providing services to taxonomists for standard genome sequencing and annotation.</title>
        <authorList>
            <consortium name="The Broad Institute Genomics Platform"/>
            <consortium name="The Broad Institute Genome Sequencing Center for Infectious Disease"/>
            <person name="Wu L."/>
            <person name="Ma J."/>
        </authorList>
    </citation>
    <scope>NUCLEOTIDE SEQUENCE [LARGE SCALE GENOMIC DNA]</scope>
    <source>
        <strain evidence="2 3">JCM 10696</strain>
    </source>
</reference>
<sequence>MRGVGRRNFLRATVVGAGATAFAGGLWQSAFAGPAQPGAGPYGPLGSVDANGLRLPQGFSSRVVARSMKKVADTGYVWHAAPDGGACFPDGDGWIYVSNSEVPLVGGASAVRFAADGTITGAYRTLNMTQINCAGGATPWGTWLSCEEYDYGCVYETDPYGKNAAKKRPALGRFKHEAAACDPVRKAVYLTEDRSDGCFYRFLPQVWGDLSAGELQVLVGSGPGKVGWEKVPQPERWITPTRDQVAGAMRFTGGEGCYYSEDVCYFTTKGDNRVWSYDAVNEVLGIAYDDDLVANGAATLKGVDNITGTSGGDLYIAEDGDDMQINLITPDGVVAPFVQVDGHPDSEITGPAFSPDGSRLYFSSQRGASGVILGTGGVTYEVSGPFRA</sequence>
<dbReference type="Proteomes" id="UP001500665">
    <property type="component" value="Unassembled WGS sequence"/>
</dbReference>
<evidence type="ECO:0000313" key="3">
    <source>
        <dbReference type="Proteomes" id="UP001500665"/>
    </source>
</evidence>
<dbReference type="PANTHER" id="PTHR35399:SF2">
    <property type="entry name" value="DUF839 DOMAIN-CONTAINING PROTEIN"/>
    <property type="match status" value="1"/>
</dbReference>
<feature type="signal peptide" evidence="1">
    <location>
        <begin position="1"/>
        <end position="32"/>
    </location>
</feature>
<dbReference type="RefSeq" id="WP_344235243.1">
    <property type="nucleotide sequence ID" value="NZ_BAAAHH010000001.1"/>
</dbReference>
<name>A0ABN1PZL0_9ACTN</name>
<dbReference type="InterPro" id="IPR006311">
    <property type="entry name" value="TAT_signal"/>
</dbReference>
<proteinExistence type="predicted"/>
<organism evidence="2 3">
    <name type="scientific">Actinocorallia libanotica</name>
    <dbReference type="NCBI Taxonomy" id="46162"/>
    <lineage>
        <taxon>Bacteria</taxon>
        <taxon>Bacillati</taxon>
        <taxon>Actinomycetota</taxon>
        <taxon>Actinomycetes</taxon>
        <taxon>Streptosporangiales</taxon>
        <taxon>Thermomonosporaceae</taxon>
        <taxon>Actinocorallia</taxon>
    </lineage>
</organism>
<dbReference type="SUPFAM" id="SSF63829">
    <property type="entry name" value="Calcium-dependent phosphotriesterase"/>
    <property type="match status" value="1"/>
</dbReference>
<dbReference type="PROSITE" id="PS51318">
    <property type="entry name" value="TAT"/>
    <property type="match status" value="1"/>
</dbReference>
<comment type="caution">
    <text evidence="2">The sequence shown here is derived from an EMBL/GenBank/DDBJ whole genome shotgun (WGS) entry which is preliminary data.</text>
</comment>
<dbReference type="Pfam" id="PF05787">
    <property type="entry name" value="PhoX"/>
    <property type="match status" value="2"/>
</dbReference>
<evidence type="ECO:0000313" key="2">
    <source>
        <dbReference type="EMBL" id="GAA0935149.1"/>
    </source>
</evidence>
<accession>A0ABN1PZL0</accession>
<keyword evidence="3" id="KW-1185">Reference proteome</keyword>
<gene>
    <name evidence="2" type="ORF">GCM10009550_00030</name>
</gene>
<dbReference type="EMBL" id="BAAAHH010000001">
    <property type="protein sequence ID" value="GAA0935149.1"/>
    <property type="molecule type" value="Genomic_DNA"/>
</dbReference>
<feature type="chain" id="PRO_5047123853" evidence="1">
    <location>
        <begin position="33"/>
        <end position="388"/>
    </location>
</feature>
<dbReference type="PANTHER" id="PTHR35399">
    <property type="entry name" value="SLR8030 PROTEIN"/>
    <property type="match status" value="1"/>
</dbReference>
<protein>
    <submittedName>
        <fullName evidence="2">DUF839 domain-containing protein</fullName>
    </submittedName>
</protein>
<evidence type="ECO:0000256" key="1">
    <source>
        <dbReference type="SAM" id="SignalP"/>
    </source>
</evidence>